<gene>
    <name evidence="2" type="ORF">EV146_101156</name>
</gene>
<sequence>MLSSKWGGRGHFNKKKNDDRDKKVKKAGDGMGNDQITIQKSKSEDVEAELLAIALGGNNLTVPFNINIANTSTGGSINKESGKGDLEDEDEASLF</sequence>
<name>A0A4R2BKS1_9BACI</name>
<keyword evidence="3" id="KW-1185">Reference proteome</keyword>
<evidence type="ECO:0000313" key="2">
    <source>
        <dbReference type="EMBL" id="TCN27828.1"/>
    </source>
</evidence>
<protein>
    <submittedName>
        <fullName evidence="2">Uncharacterized protein</fullName>
    </submittedName>
</protein>
<feature type="compositionally biased region" description="Basic and acidic residues" evidence="1">
    <location>
        <begin position="15"/>
        <end position="28"/>
    </location>
</feature>
<dbReference type="Proteomes" id="UP000295689">
    <property type="component" value="Unassembled WGS sequence"/>
</dbReference>
<feature type="region of interest" description="Disordered" evidence="1">
    <location>
        <begin position="1"/>
        <end position="35"/>
    </location>
</feature>
<feature type="region of interest" description="Disordered" evidence="1">
    <location>
        <begin position="71"/>
        <end position="95"/>
    </location>
</feature>
<reference evidence="2 3" key="1">
    <citation type="journal article" date="2015" name="Stand. Genomic Sci.">
        <title>Genomic Encyclopedia of Bacterial and Archaeal Type Strains, Phase III: the genomes of soil and plant-associated and newly described type strains.</title>
        <authorList>
            <person name="Whitman W.B."/>
            <person name="Woyke T."/>
            <person name="Klenk H.P."/>
            <person name="Zhou Y."/>
            <person name="Lilburn T.G."/>
            <person name="Beck B.J."/>
            <person name="De Vos P."/>
            <person name="Vandamme P."/>
            <person name="Eisen J.A."/>
            <person name="Garrity G."/>
            <person name="Hugenholtz P."/>
            <person name="Kyrpides N.C."/>
        </authorList>
    </citation>
    <scope>NUCLEOTIDE SEQUENCE [LARGE SCALE GENOMIC DNA]</scope>
    <source>
        <strain evidence="2 3">CV53</strain>
    </source>
</reference>
<dbReference type="RefSeq" id="WP_132000820.1">
    <property type="nucleotide sequence ID" value="NZ_JABUHM010000006.1"/>
</dbReference>
<dbReference type="AlphaFoldDB" id="A0A4R2BKS1"/>
<evidence type="ECO:0000256" key="1">
    <source>
        <dbReference type="SAM" id="MobiDB-lite"/>
    </source>
</evidence>
<proteinExistence type="predicted"/>
<dbReference type="EMBL" id="SLVV01000001">
    <property type="protein sequence ID" value="TCN27828.1"/>
    <property type="molecule type" value="Genomic_DNA"/>
</dbReference>
<feature type="compositionally biased region" description="Acidic residues" evidence="1">
    <location>
        <begin position="86"/>
        <end position="95"/>
    </location>
</feature>
<organism evidence="2 3">
    <name type="scientific">Mesobacillus foraminis</name>
    <dbReference type="NCBI Taxonomy" id="279826"/>
    <lineage>
        <taxon>Bacteria</taxon>
        <taxon>Bacillati</taxon>
        <taxon>Bacillota</taxon>
        <taxon>Bacilli</taxon>
        <taxon>Bacillales</taxon>
        <taxon>Bacillaceae</taxon>
        <taxon>Mesobacillus</taxon>
    </lineage>
</organism>
<evidence type="ECO:0000313" key="3">
    <source>
        <dbReference type="Proteomes" id="UP000295689"/>
    </source>
</evidence>
<accession>A0A4R2BKS1</accession>
<comment type="caution">
    <text evidence="2">The sequence shown here is derived from an EMBL/GenBank/DDBJ whole genome shotgun (WGS) entry which is preliminary data.</text>
</comment>